<name>A0A9E7MQC2_9CAUD</name>
<proteinExistence type="predicted"/>
<evidence type="ECO:0000256" key="1">
    <source>
        <dbReference type="SAM" id="MobiDB-lite"/>
    </source>
</evidence>
<sequence length="166" mass="18152">MSNNDSSPSAQPTGIPQKPRQDVEALLNILRDAAEECRSEDPCLLMTGFFEHMPLPAWIKALQADGSFVMVHVNRPYTAMTGVTALDYLAQPDHAIWDNGDASAFEDEDLQCVIERRTIQVDGVVPHASSGALLRFAGWKWPIMVNGDVVAVCGIAQIEEVCVDGR</sequence>
<reference evidence="2 3" key="1">
    <citation type="submission" date="2022-05" db="EMBL/GenBank/DDBJ databases">
        <authorList>
            <person name="Friedrich I."/>
            <person name="Poehlein A."/>
            <person name="Schneider D."/>
            <person name="Hertel R."/>
            <person name="Daniel R."/>
        </authorList>
    </citation>
    <scope>NUCLEOTIDE SEQUENCE [LARGE SCALE GENOMIC DNA]</scope>
</reference>
<gene>
    <name evidence="2" type="ORF">DOMOVOI_04700</name>
</gene>
<dbReference type="EMBL" id="ON529855">
    <property type="protein sequence ID" value="USN14941.1"/>
    <property type="molecule type" value="Genomic_DNA"/>
</dbReference>
<evidence type="ECO:0000313" key="2">
    <source>
        <dbReference type="EMBL" id="USN14941.1"/>
    </source>
</evidence>
<accession>A0A9E7MQC2</accession>
<dbReference type="SUPFAM" id="SSF55785">
    <property type="entry name" value="PYP-like sensor domain (PAS domain)"/>
    <property type="match status" value="1"/>
</dbReference>
<keyword evidence="3" id="KW-1185">Reference proteome</keyword>
<organism evidence="2 3">
    <name type="scientific">Brevundimonas phage vB_BpoS-Domovoi</name>
    <dbReference type="NCBI Taxonomy" id="2948598"/>
    <lineage>
        <taxon>Viruses</taxon>
        <taxon>Duplodnaviria</taxon>
        <taxon>Heunggongvirae</taxon>
        <taxon>Uroviricota</taxon>
        <taxon>Caudoviricetes</taxon>
        <taxon>Jeanschmidtviridae</taxon>
        <taxon>Marchewkavirus</taxon>
        <taxon>Marchewkavirus domovoi</taxon>
    </lineage>
</organism>
<dbReference type="Proteomes" id="UP001057221">
    <property type="component" value="Segment"/>
</dbReference>
<protein>
    <submittedName>
        <fullName evidence="2">Uncharacterized protein</fullName>
    </submittedName>
</protein>
<feature type="compositionally biased region" description="Polar residues" evidence="1">
    <location>
        <begin position="1"/>
        <end position="14"/>
    </location>
</feature>
<evidence type="ECO:0000313" key="3">
    <source>
        <dbReference type="Proteomes" id="UP001057221"/>
    </source>
</evidence>
<feature type="region of interest" description="Disordered" evidence="1">
    <location>
        <begin position="1"/>
        <end position="21"/>
    </location>
</feature>
<dbReference type="InterPro" id="IPR035965">
    <property type="entry name" value="PAS-like_dom_sf"/>
</dbReference>